<comment type="similarity">
    <text evidence="1">Belongs to the shikimate kinase family.</text>
</comment>
<reference evidence="2" key="2">
    <citation type="submission" date="2021-03" db="UniProtKB">
        <authorList>
            <consortium name="EnsemblPlants"/>
        </authorList>
    </citation>
    <scope>IDENTIFICATION</scope>
</reference>
<dbReference type="EnsemblPlants" id="AUR62040999-RA">
    <property type="protein sequence ID" value="AUR62040999-RA:cds"/>
    <property type="gene ID" value="AUR62040999"/>
</dbReference>
<evidence type="ECO:0000313" key="2">
    <source>
        <dbReference type="EnsemblPlants" id="AUR62040999-RA:cds"/>
    </source>
</evidence>
<sequence>MYELLHYPDLAVNQYLLSNPGVNTDGSDAVAEAEAAVLESLSSHVRAVVATLGGKHGAAGRADKWRHLYAGFTVWLSQSAATDEYSAKEEAKKQVYEGSESYSKADVVVKFDTLGCLLCQSCGPGFLECFKTANFI</sequence>
<dbReference type="AlphaFoldDB" id="A0A803N5X6"/>
<dbReference type="Gramene" id="AUR62040999-RA">
    <property type="protein sequence ID" value="AUR62040999-RA:cds"/>
    <property type="gene ID" value="AUR62040999"/>
</dbReference>
<proteinExistence type="inferred from homology"/>
<evidence type="ECO:0000313" key="3">
    <source>
        <dbReference type="Proteomes" id="UP000596660"/>
    </source>
</evidence>
<dbReference type="Proteomes" id="UP000596660">
    <property type="component" value="Unplaced"/>
</dbReference>
<protein>
    <submittedName>
        <fullName evidence="2">Uncharacterized protein</fullName>
    </submittedName>
</protein>
<evidence type="ECO:0000256" key="1">
    <source>
        <dbReference type="ARBA" id="ARBA00006997"/>
    </source>
</evidence>
<reference evidence="2" key="1">
    <citation type="journal article" date="2017" name="Nature">
        <title>The genome of Chenopodium quinoa.</title>
        <authorList>
            <person name="Jarvis D.E."/>
            <person name="Ho Y.S."/>
            <person name="Lightfoot D.J."/>
            <person name="Schmoeckel S.M."/>
            <person name="Li B."/>
            <person name="Borm T.J.A."/>
            <person name="Ohyanagi H."/>
            <person name="Mineta K."/>
            <person name="Michell C.T."/>
            <person name="Saber N."/>
            <person name="Kharbatia N.M."/>
            <person name="Rupper R.R."/>
            <person name="Sharp A.R."/>
            <person name="Dally N."/>
            <person name="Boughton B.A."/>
            <person name="Woo Y.H."/>
            <person name="Gao G."/>
            <person name="Schijlen E.G.W.M."/>
            <person name="Guo X."/>
            <person name="Momin A.A."/>
            <person name="Negrao S."/>
            <person name="Al-Babili S."/>
            <person name="Gehring C."/>
            <person name="Roessner U."/>
            <person name="Jung C."/>
            <person name="Murphy K."/>
            <person name="Arold S.T."/>
            <person name="Gojobori T."/>
            <person name="van der Linden C.G."/>
            <person name="van Loo E.N."/>
            <person name="Jellen E.N."/>
            <person name="Maughan P.J."/>
            <person name="Tester M."/>
        </authorList>
    </citation>
    <scope>NUCLEOTIDE SEQUENCE [LARGE SCALE GENOMIC DNA]</scope>
    <source>
        <strain evidence="2">cv. PI 614886</strain>
    </source>
</reference>
<dbReference type="Gene3D" id="3.40.50.300">
    <property type="entry name" value="P-loop containing nucleotide triphosphate hydrolases"/>
    <property type="match status" value="1"/>
</dbReference>
<dbReference type="InterPro" id="IPR027417">
    <property type="entry name" value="P-loop_NTPase"/>
</dbReference>
<name>A0A803N5X6_CHEQI</name>
<organism evidence="2 3">
    <name type="scientific">Chenopodium quinoa</name>
    <name type="common">Quinoa</name>
    <dbReference type="NCBI Taxonomy" id="63459"/>
    <lineage>
        <taxon>Eukaryota</taxon>
        <taxon>Viridiplantae</taxon>
        <taxon>Streptophyta</taxon>
        <taxon>Embryophyta</taxon>
        <taxon>Tracheophyta</taxon>
        <taxon>Spermatophyta</taxon>
        <taxon>Magnoliopsida</taxon>
        <taxon>eudicotyledons</taxon>
        <taxon>Gunneridae</taxon>
        <taxon>Pentapetalae</taxon>
        <taxon>Caryophyllales</taxon>
        <taxon>Chenopodiaceae</taxon>
        <taxon>Chenopodioideae</taxon>
        <taxon>Atripliceae</taxon>
        <taxon>Chenopodium</taxon>
    </lineage>
</organism>
<dbReference type="PANTHER" id="PTHR21087:SF23">
    <property type="entry name" value="INACTIVE SHIKIMATE KINASE LIKE 2, CHLOROPLASTIC-RELATED"/>
    <property type="match status" value="1"/>
</dbReference>
<accession>A0A803N5X6</accession>
<dbReference type="GO" id="GO:0005829">
    <property type="term" value="C:cytosol"/>
    <property type="evidence" value="ECO:0007669"/>
    <property type="project" value="TreeGrafter"/>
</dbReference>
<dbReference type="PANTHER" id="PTHR21087">
    <property type="entry name" value="SHIKIMATE KINASE"/>
    <property type="match status" value="1"/>
</dbReference>
<keyword evidence="3" id="KW-1185">Reference proteome</keyword>